<evidence type="ECO:0000256" key="1">
    <source>
        <dbReference type="SAM" id="Phobius"/>
    </source>
</evidence>
<comment type="caution">
    <text evidence="2">The sequence shown here is derived from an EMBL/GenBank/DDBJ whole genome shotgun (WGS) entry which is preliminary data.</text>
</comment>
<keyword evidence="1" id="KW-1133">Transmembrane helix</keyword>
<name>A0A1G2NZM5_9BACT</name>
<sequence>MFTPELLEYINNAKRRGVNDDAIRHILTNNGWDENDLNEAYAKINKSEPKNTIPVAPAPAPAVPASEPATPIIQNIPQDVEVPLSTDPSFMQTTEGGKRPSIKTLLLLILTIMFVGGGTALGYYSYQKYFGQTPEERIIQSLINLTDVRGARINGVYEVVDPEITVSLKADTSVLNPQDGNFKEKGVVSIRARYVSETQENVRGQSSLPPISTLDVRLTIESMVVEETLYLRITEVPYLGFISLDEIKDKWIRIPLNEIRETKSSEDFQSRMLTKEDFMIIEEKYKNKSRLSVQSLGKEDINGMETDHYSFQFTDEAFAYIEEIFITMLKKADVDEAELEEEIKKTRPSLASLKELKNEVWLGKDNLPYKFVIQGEIVSPPTDYTESRTAAVRFDVELGEFNKDFEAVAPSESKTVQEIFQAVMQ</sequence>
<dbReference type="Gene3D" id="2.50.20.20">
    <property type="match status" value="1"/>
</dbReference>
<dbReference type="EMBL" id="MHSK01000031">
    <property type="protein sequence ID" value="OHA41547.1"/>
    <property type="molecule type" value="Genomic_DNA"/>
</dbReference>
<evidence type="ECO:0000313" key="3">
    <source>
        <dbReference type="Proteomes" id="UP000177269"/>
    </source>
</evidence>
<keyword evidence="1" id="KW-0812">Transmembrane</keyword>
<organism evidence="2 3">
    <name type="scientific">Candidatus Taylorbacteria bacterium RIFCSPLOWO2_12_FULL_43_20</name>
    <dbReference type="NCBI Taxonomy" id="1802332"/>
    <lineage>
        <taxon>Bacteria</taxon>
        <taxon>Candidatus Tayloriibacteriota</taxon>
    </lineage>
</organism>
<proteinExistence type="predicted"/>
<dbReference type="AlphaFoldDB" id="A0A1G2NZM5"/>
<evidence type="ECO:0000313" key="2">
    <source>
        <dbReference type="EMBL" id="OHA41547.1"/>
    </source>
</evidence>
<gene>
    <name evidence="2" type="ORF">A3G52_02680</name>
</gene>
<feature type="transmembrane region" description="Helical" evidence="1">
    <location>
        <begin position="105"/>
        <end position="126"/>
    </location>
</feature>
<reference evidence="2 3" key="1">
    <citation type="journal article" date="2016" name="Nat. Commun.">
        <title>Thousands of microbial genomes shed light on interconnected biogeochemical processes in an aquifer system.</title>
        <authorList>
            <person name="Anantharaman K."/>
            <person name="Brown C.T."/>
            <person name="Hug L.A."/>
            <person name="Sharon I."/>
            <person name="Castelle C.J."/>
            <person name="Probst A.J."/>
            <person name="Thomas B.C."/>
            <person name="Singh A."/>
            <person name="Wilkins M.J."/>
            <person name="Karaoz U."/>
            <person name="Brodie E.L."/>
            <person name="Williams K.H."/>
            <person name="Hubbard S.S."/>
            <person name="Banfield J.F."/>
        </authorList>
    </citation>
    <scope>NUCLEOTIDE SEQUENCE [LARGE SCALE GENOMIC DNA]</scope>
</reference>
<keyword evidence="1" id="KW-0472">Membrane</keyword>
<accession>A0A1G2NZM5</accession>
<dbReference type="Proteomes" id="UP000177269">
    <property type="component" value="Unassembled WGS sequence"/>
</dbReference>
<protein>
    <submittedName>
        <fullName evidence="2">Uncharacterized protein</fullName>
    </submittedName>
</protein>